<reference evidence="2 3" key="1">
    <citation type="submission" date="2022-06" db="EMBL/GenBank/DDBJ databases">
        <title>Isolation of gut microbiota from human fecal samples.</title>
        <authorList>
            <person name="Pamer E.G."/>
            <person name="Barat B."/>
            <person name="Waligurski E."/>
            <person name="Medina S."/>
            <person name="Paddock L."/>
            <person name="Mostad J."/>
        </authorList>
    </citation>
    <scope>NUCLEOTIDE SEQUENCE [LARGE SCALE GENOMIC DNA]</scope>
    <source>
        <strain evidence="2 3">DFI.7.95</strain>
    </source>
</reference>
<feature type="domain" description="GerMN" evidence="1">
    <location>
        <begin position="244"/>
        <end position="334"/>
    </location>
</feature>
<dbReference type="PROSITE" id="PS51257">
    <property type="entry name" value="PROKAR_LIPOPROTEIN"/>
    <property type="match status" value="1"/>
</dbReference>
<gene>
    <name evidence="2" type="ORF">NE686_07640</name>
</gene>
<accession>A0ABT1S906</accession>
<organism evidence="2 3">
    <name type="scientific">Tissierella carlieri</name>
    <dbReference type="NCBI Taxonomy" id="689904"/>
    <lineage>
        <taxon>Bacteria</taxon>
        <taxon>Bacillati</taxon>
        <taxon>Bacillota</taxon>
        <taxon>Tissierellia</taxon>
        <taxon>Tissierellales</taxon>
        <taxon>Tissierellaceae</taxon>
        <taxon>Tissierella</taxon>
    </lineage>
</organism>
<dbReference type="SMART" id="SM00909">
    <property type="entry name" value="Germane"/>
    <property type="match status" value="1"/>
</dbReference>
<dbReference type="Proteomes" id="UP001524478">
    <property type="component" value="Unassembled WGS sequence"/>
</dbReference>
<name>A0ABT1S906_9FIRM</name>
<sequence>MKKLFSLLLITLLIFSLIGCKQVISKDQSNIKGDEEISTKEILTIADYYPFKENTIMDYEGIGNEYAEQKTFIEFVEGNRAQMKIMNPGTVFVKVMEYKDGALTEVFAEGEFYHIENMLNANTNSSNTILKEPLQVGNTWSNDEGSTMEITSLDRKIETPSGTYNALEVTTEFKDGRNQKEYYAKDIGLVARIYNDGEYEVKTLLEEIENSKHEMEILSYYPTSEDIGTAYVEQDIEFGTNDSIEEILANIMKNPPSSKLISPISKNTNINKIHLNRESWTLEVDFSKELLIDMNAGSSLELEILKSIVNTLGKFYDVEKVYITIEGSPYESGHIGIKPGESFSVDDVDVKEFNK</sequence>
<proteinExistence type="predicted"/>
<dbReference type="RefSeq" id="WP_256311029.1">
    <property type="nucleotide sequence ID" value="NZ_JANGAC010000004.1"/>
</dbReference>
<dbReference type="Pfam" id="PF10646">
    <property type="entry name" value="Germane"/>
    <property type="match status" value="1"/>
</dbReference>
<protein>
    <submittedName>
        <fullName evidence="2">GerMN domain-containing protein</fullName>
    </submittedName>
</protein>
<keyword evidence="3" id="KW-1185">Reference proteome</keyword>
<comment type="caution">
    <text evidence="2">The sequence shown here is derived from an EMBL/GenBank/DDBJ whole genome shotgun (WGS) entry which is preliminary data.</text>
</comment>
<evidence type="ECO:0000313" key="2">
    <source>
        <dbReference type="EMBL" id="MCQ4922951.1"/>
    </source>
</evidence>
<dbReference type="InterPro" id="IPR019606">
    <property type="entry name" value="GerMN"/>
</dbReference>
<evidence type="ECO:0000313" key="3">
    <source>
        <dbReference type="Proteomes" id="UP001524478"/>
    </source>
</evidence>
<evidence type="ECO:0000259" key="1">
    <source>
        <dbReference type="SMART" id="SM00909"/>
    </source>
</evidence>
<dbReference type="EMBL" id="JANGAC010000004">
    <property type="protein sequence ID" value="MCQ4922951.1"/>
    <property type="molecule type" value="Genomic_DNA"/>
</dbReference>